<keyword evidence="2" id="KW-1185">Reference proteome</keyword>
<dbReference type="AlphaFoldDB" id="A0A0X3TPZ1"/>
<comment type="caution">
    <text evidence="1">The sequence shown here is derived from an EMBL/GenBank/DDBJ whole genome shotgun (WGS) entry which is preliminary data.</text>
</comment>
<name>A0A0X3TPZ1_9RHOB</name>
<sequence length="168" mass="19117">MADDVTNAIDFSDIKQSVEESLGRTPEGWSGLVTKLFTEVKEYCDLKGATYPFVLQIKEKLGELRIYHRCDDRHIQSLIAATIARANHSCERCGNSSETQLLDGWYTTLCCWCAHDVASKRHPERHRLFGVRKMPVRGRLTCSVCGYFGQLDRTDERGRCPACVQKGW</sequence>
<accession>A0A0X3TPZ1</accession>
<dbReference type="STRING" id="1685378.AVO44_15910"/>
<reference evidence="2" key="1">
    <citation type="submission" date="2015-12" db="EMBL/GenBank/DDBJ databases">
        <authorList>
            <person name="Zhang G."/>
            <person name="Stingl U."/>
        </authorList>
    </citation>
    <scope>NUCLEOTIDE SEQUENCE [LARGE SCALE GENOMIC DNA]</scope>
    <source>
        <strain evidence="2">ZGT108</strain>
    </source>
</reference>
<evidence type="ECO:0000313" key="2">
    <source>
        <dbReference type="Proteomes" id="UP000053690"/>
    </source>
</evidence>
<organism evidence="1 2">
    <name type="scientific">Ruegeria profundi</name>
    <dbReference type="NCBI Taxonomy" id="1685378"/>
    <lineage>
        <taxon>Bacteria</taxon>
        <taxon>Pseudomonadati</taxon>
        <taxon>Pseudomonadota</taxon>
        <taxon>Alphaproteobacteria</taxon>
        <taxon>Rhodobacterales</taxon>
        <taxon>Roseobacteraceae</taxon>
        <taxon>Ruegeria</taxon>
    </lineage>
</organism>
<gene>
    <name evidence="1" type="ORF">AVO44_15910</name>
</gene>
<proteinExistence type="predicted"/>
<dbReference type="Proteomes" id="UP000053690">
    <property type="component" value="Unassembled WGS sequence"/>
</dbReference>
<dbReference type="RefSeq" id="WP_068338840.1">
    <property type="nucleotide sequence ID" value="NZ_LQBP01000008.1"/>
</dbReference>
<dbReference type="OrthoDB" id="7906710at2"/>
<protein>
    <submittedName>
        <fullName evidence="1">Uncharacterized protein</fullName>
    </submittedName>
</protein>
<evidence type="ECO:0000313" key="1">
    <source>
        <dbReference type="EMBL" id="KUJ77807.1"/>
    </source>
</evidence>
<dbReference type="EMBL" id="LQBP01000008">
    <property type="protein sequence ID" value="KUJ77807.1"/>
    <property type="molecule type" value="Genomic_DNA"/>
</dbReference>